<dbReference type="RefSeq" id="WP_012538440.1">
    <property type="nucleotide sequence ID" value="NC_011229.1"/>
</dbReference>
<dbReference type="KEGG" id="bdu:BDU_703"/>
<feature type="compositionally biased region" description="Low complexity" evidence="1">
    <location>
        <begin position="45"/>
        <end position="60"/>
    </location>
</feature>
<dbReference type="STRING" id="412419.BDU_703"/>
<dbReference type="EMBL" id="CP000976">
    <property type="protein sequence ID" value="ACH93631.1"/>
    <property type="molecule type" value="Genomic_DNA"/>
</dbReference>
<protein>
    <submittedName>
        <fullName evidence="2">Uncharacterized conserved protein</fullName>
    </submittedName>
</protein>
<evidence type="ECO:0000313" key="3">
    <source>
        <dbReference type="Proteomes" id="UP000000611"/>
    </source>
</evidence>
<feature type="region of interest" description="Disordered" evidence="1">
    <location>
        <begin position="38"/>
        <end position="69"/>
    </location>
</feature>
<keyword evidence="3" id="KW-1185">Reference proteome</keyword>
<dbReference type="eggNOG" id="ENOG50339QT">
    <property type="taxonomic scope" value="Bacteria"/>
</dbReference>
<dbReference type="Proteomes" id="UP000000611">
    <property type="component" value="Chromosome"/>
</dbReference>
<proteinExistence type="predicted"/>
<gene>
    <name evidence="2" type="ordered locus">BDU_703</name>
</gene>
<sequence>MKELILRMGRSKSSGNDLERGSKFPYWKIRKARSELKKQSSSVLSNGANNNKSVGVNSNGHKNYKGNRQKGLGKYQRSCIKFKKICPICEKQIKDILSCMSMKFDGEDKPIHFDCAIDRLKSESQLLKNESLVYKGVGKFFVVDRSVRGNNLSFKIVKEINFENLESRPDWRQKILNDMNKGFKLY</sequence>
<dbReference type="OrthoDB" id="308128at2"/>
<name>B5RMP5_BORDL</name>
<dbReference type="AlphaFoldDB" id="B5RMP5"/>
<accession>B5RMP5</accession>
<reference evidence="2 3" key="1">
    <citation type="journal article" date="2008" name="PLoS Genet.">
        <title>The genome of Borrelia recurrentis, the agent of deadly louse-borne relapsing fever, is a degraded subset of tick-borne Borrelia duttonii.</title>
        <authorList>
            <person name="Lescot M."/>
            <person name="Audic S."/>
            <person name="Robert C."/>
            <person name="Nguyen T.T."/>
            <person name="Blanc G."/>
            <person name="Cutler S.J."/>
            <person name="Wincker P."/>
            <person name="Couloux A."/>
            <person name="Claverie J.-M."/>
            <person name="Raoult D."/>
            <person name="Drancourt M."/>
        </authorList>
    </citation>
    <scope>NUCLEOTIDE SEQUENCE [LARGE SCALE GENOMIC DNA]</scope>
    <source>
        <strain evidence="2 3">Ly</strain>
    </source>
</reference>
<evidence type="ECO:0000256" key="1">
    <source>
        <dbReference type="SAM" id="MobiDB-lite"/>
    </source>
</evidence>
<evidence type="ECO:0000313" key="2">
    <source>
        <dbReference type="EMBL" id="ACH93631.1"/>
    </source>
</evidence>
<dbReference type="HOGENOM" id="CLU_128613_0_0_12"/>
<organism evidence="2 3">
    <name type="scientific">Borrelia duttonii (strain Ly)</name>
    <dbReference type="NCBI Taxonomy" id="412419"/>
    <lineage>
        <taxon>Bacteria</taxon>
        <taxon>Pseudomonadati</taxon>
        <taxon>Spirochaetota</taxon>
        <taxon>Spirochaetia</taxon>
        <taxon>Spirochaetales</taxon>
        <taxon>Borreliaceae</taxon>
        <taxon>Borrelia</taxon>
    </lineage>
</organism>